<reference evidence="2" key="1">
    <citation type="submission" date="2014-09" db="EMBL/GenBank/DDBJ databases">
        <authorList>
            <person name="Magalhaes I.L.F."/>
            <person name="Oliveira U."/>
            <person name="Santos F.R."/>
            <person name="Vidigal T.H.D.A."/>
            <person name="Brescovit A.D."/>
            <person name="Santos A.J."/>
        </authorList>
    </citation>
    <scope>NUCLEOTIDE SEQUENCE</scope>
    <source>
        <tissue evidence="2">Shoot tissue taken approximately 20 cm above the soil surface</tissue>
    </source>
</reference>
<reference evidence="2" key="2">
    <citation type="journal article" date="2015" name="Data Brief">
        <title>Shoot transcriptome of the giant reed, Arundo donax.</title>
        <authorList>
            <person name="Barrero R.A."/>
            <person name="Guerrero F.D."/>
            <person name="Moolhuijzen P."/>
            <person name="Goolsby J.A."/>
            <person name="Tidwell J."/>
            <person name="Bellgard S.E."/>
            <person name="Bellgard M.I."/>
        </authorList>
    </citation>
    <scope>NUCLEOTIDE SEQUENCE</scope>
    <source>
        <tissue evidence="2">Shoot tissue taken approximately 20 cm above the soil surface</tissue>
    </source>
</reference>
<feature type="region of interest" description="Disordered" evidence="1">
    <location>
        <begin position="57"/>
        <end position="102"/>
    </location>
</feature>
<feature type="compositionally biased region" description="Basic residues" evidence="1">
    <location>
        <begin position="271"/>
        <end position="280"/>
    </location>
</feature>
<evidence type="ECO:0000256" key="1">
    <source>
        <dbReference type="SAM" id="MobiDB-lite"/>
    </source>
</evidence>
<accession>A0A0A9DWY7</accession>
<sequence>MGMADANKRINLAAPLLSVRRHGGVGAEDRATATALPYCKPDETSGPLGHTGAVPFGWEHRPGHPKSVRTRRPPPPAPMTTTADESSSVAQKPTAVTTTAECAREEEQFSDALSRDDMSCVTVNCSATGLSDAASASACGRAGAVPGARGSVMMDRFLLAAHAVAAGSPQCTFRKAASAREPARPAAASARGGDGDRLPVQRRLPLRHVPTNHLRPLTPEDKNDDDDDADADAESDALSTRDFASKKCGLLPTRCVKSTLLLLNPAPAMRRGARRGARRPFRSDGGRGQRATNPLLRRLRNDQQQSQQTKGHDPGMQSWEELYVKSLFRSGGGGLTGPAAAVASELDRTVRELYRHRGAEAVPPKASHLGLLLVLDRSSEERHGSLARNLVEPGETALLLPSPESSRNAGKKLRRGAADAAGCYGFQLLLEDKEAAAGREIVLSPQPLLPLPLPKSPSESWLSRALPSVSTRPPATSFLGLHVQSRKHAPLPWCSIDPAKVVDHARQRQIRAHDLQK</sequence>
<dbReference type="PANTHER" id="PTHR33671:SF8">
    <property type="entry name" value="OS05G0514400 PROTEIN"/>
    <property type="match status" value="1"/>
</dbReference>
<feature type="region of interest" description="Disordered" evidence="1">
    <location>
        <begin position="176"/>
        <end position="238"/>
    </location>
</feature>
<organism evidence="2">
    <name type="scientific">Arundo donax</name>
    <name type="common">Giant reed</name>
    <name type="synonym">Donax arundinaceus</name>
    <dbReference type="NCBI Taxonomy" id="35708"/>
    <lineage>
        <taxon>Eukaryota</taxon>
        <taxon>Viridiplantae</taxon>
        <taxon>Streptophyta</taxon>
        <taxon>Embryophyta</taxon>
        <taxon>Tracheophyta</taxon>
        <taxon>Spermatophyta</taxon>
        <taxon>Magnoliopsida</taxon>
        <taxon>Liliopsida</taxon>
        <taxon>Poales</taxon>
        <taxon>Poaceae</taxon>
        <taxon>PACMAD clade</taxon>
        <taxon>Arundinoideae</taxon>
        <taxon>Arundineae</taxon>
        <taxon>Arundo</taxon>
    </lineage>
</organism>
<feature type="region of interest" description="Disordered" evidence="1">
    <location>
        <begin position="269"/>
        <end position="317"/>
    </location>
</feature>
<dbReference type="Pfam" id="PF05097">
    <property type="entry name" value="DUF688"/>
    <property type="match status" value="1"/>
</dbReference>
<dbReference type="AlphaFoldDB" id="A0A0A9DWY7"/>
<name>A0A0A9DWY7_ARUDO</name>
<dbReference type="EMBL" id="GBRH01207730">
    <property type="protein sequence ID" value="JAD90165.1"/>
    <property type="molecule type" value="Transcribed_RNA"/>
</dbReference>
<feature type="compositionally biased region" description="Acidic residues" evidence="1">
    <location>
        <begin position="222"/>
        <end position="235"/>
    </location>
</feature>
<protein>
    <submittedName>
        <fullName evidence="2">Uncharacterized protein</fullName>
    </submittedName>
</protein>
<evidence type="ECO:0000313" key="2">
    <source>
        <dbReference type="EMBL" id="JAD90165.1"/>
    </source>
</evidence>
<dbReference type="PANTHER" id="PTHR33671">
    <property type="entry name" value="N-METHYLTRANSFERASE, PUTATIVE (DUF688)-RELATED"/>
    <property type="match status" value="1"/>
</dbReference>
<dbReference type="InterPro" id="IPR007789">
    <property type="entry name" value="DUF688"/>
</dbReference>
<feature type="compositionally biased region" description="Polar residues" evidence="1">
    <location>
        <begin position="84"/>
        <end position="100"/>
    </location>
</feature>
<feature type="compositionally biased region" description="Basic residues" evidence="1">
    <location>
        <begin position="63"/>
        <end position="72"/>
    </location>
</feature>
<proteinExistence type="predicted"/>